<dbReference type="Pfam" id="PF00005">
    <property type="entry name" value="ABC_tran"/>
    <property type="match status" value="1"/>
</dbReference>
<gene>
    <name evidence="2" type="primary">lolD_5</name>
    <name evidence="2" type="ORF">NCTC11535_01875</name>
</gene>
<dbReference type="InterPro" id="IPR017871">
    <property type="entry name" value="ABC_transporter-like_CS"/>
</dbReference>
<proteinExistence type="predicted"/>
<dbReference type="PROSITE" id="PS50893">
    <property type="entry name" value="ABC_TRANSPORTER_2"/>
    <property type="match status" value="1"/>
</dbReference>
<evidence type="ECO:0000259" key="1">
    <source>
        <dbReference type="PROSITE" id="PS50893"/>
    </source>
</evidence>
<dbReference type="PANTHER" id="PTHR24220">
    <property type="entry name" value="IMPORT ATP-BINDING PROTEIN"/>
    <property type="match status" value="1"/>
</dbReference>
<dbReference type="GO" id="GO:0016787">
    <property type="term" value="F:hydrolase activity"/>
    <property type="evidence" value="ECO:0007669"/>
    <property type="project" value="UniProtKB-KW"/>
</dbReference>
<dbReference type="InterPro" id="IPR027417">
    <property type="entry name" value="P-loop_NTPase"/>
</dbReference>
<evidence type="ECO:0000313" key="2">
    <source>
        <dbReference type="EMBL" id="SPT54171.1"/>
    </source>
</evidence>
<comment type="caution">
    <text evidence="2">The sequence shown here is derived from an EMBL/GenBank/DDBJ whole genome shotgun (WGS) entry which is preliminary data.</text>
</comment>
<dbReference type="Proteomes" id="UP000250006">
    <property type="component" value="Unassembled WGS sequence"/>
</dbReference>
<dbReference type="InterPro" id="IPR003439">
    <property type="entry name" value="ABC_transporter-like_ATP-bd"/>
</dbReference>
<reference evidence="2 3" key="1">
    <citation type="submission" date="2018-06" db="EMBL/GenBank/DDBJ databases">
        <authorList>
            <consortium name="Pathogen Informatics"/>
            <person name="Doyle S."/>
        </authorList>
    </citation>
    <scope>NUCLEOTIDE SEQUENCE [LARGE SCALE GENOMIC DNA]</scope>
    <source>
        <strain evidence="2 3">NCTC11535</strain>
    </source>
</reference>
<dbReference type="EC" id="3.6.3.-" evidence="2"/>
<feature type="domain" description="ABC transporter" evidence="1">
    <location>
        <begin position="1"/>
        <end position="166"/>
    </location>
</feature>
<dbReference type="Gene3D" id="3.40.50.300">
    <property type="entry name" value="P-loop containing nucleotide triphosphate hydrolases"/>
    <property type="match status" value="1"/>
</dbReference>
<dbReference type="SUPFAM" id="SSF52540">
    <property type="entry name" value="P-loop containing nucleoside triphosphate hydrolases"/>
    <property type="match status" value="1"/>
</dbReference>
<dbReference type="EMBL" id="UAPQ01000009">
    <property type="protein sequence ID" value="SPT54171.1"/>
    <property type="molecule type" value="Genomic_DNA"/>
</dbReference>
<sequence>MRAGLGTQATRLRREAIGIVFQDNYLVDTMTAAENVMLPAMLAGKKTEESRQAAVALLEDFGLTDPDRQIATYSGGERQRIAIARALINEPRILLADEPTGSLDPANRDAVINALISIPSQRGCSILLVTHDPVVATSAQRVLVLEEGRFKEACGGLLAPRQRGGGE</sequence>
<keyword evidence="2" id="KW-0378">Hydrolase</keyword>
<keyword evidence="2" id="KW-0067">ATP-binding</keyword>
<protein>
    <submittedName>
        <fullName evidence="2">Lipoprotein-releasing system ATP-binding protein LolD</fullName>
        <ecNumber evidence="2">3.6.3.-</ecNumber>
    </submittedName>
</protein>
<accession>A0ABY1VR81</accession>
<keyword evidence="2" id="KW-0547">Nucleotide-binding</keyword>
<keyword evidence="2" id="KW-0449">Lipoprotein</keyword>
<name>A0ABY1VR81_9ACTO</name>
<dbReference type="InterPro" id="IPR015854">
    <property type="entry name" value="ABC_transpr_LolD-like"/>
</dbReference>
<dbReference type="PANTHER" id="PTHR24220:SF685">
    <property type="entry name" value="ABC TRANSPORTER RELATED"/>
    <property type="match status" value="1"/>
</dbReference>
<organism evidence="2 3">
    <name type="scientific">Actinomyces bovis</name>
    <dbReference type="NCBI Taxonomy" id="1658"/>
    <lineage>
        <taxon>Bacteria</taxon>
        <taxon>Bacillati</taxon>
        <taxon>Actinomycetota</taxon>
        <taxon>Actinomycetes</taxon>
        <taxon>Actinomycetales</taxon>
        <taxon>Actinomycetaceae</taxon>
        <taxon>Actinomyces</taxon>
    </lineage>
</organism>
<evidence type="ECO:0000313" key="3">
    <source>
        <dbReference type="Proteomes" id="UP000250006"/>
    </source>
</evidence>
<dbReference type="GO" id="GO:0005524">
    <property type="term" value="F:ATP binding"/>
    <property type="evidence" value="ECO:0007669"/>
    <property type="project" value="UniProtKB-KW"/>
</dbReference>
<keyword evidence="3" id="KW-1185">Reference proteome</keyword>
<dbReference type="PROSITE" id="PS00211">
    <property type="entry name" value="ABC_TRANSPORTER_1"/>
    <property type="match status" value="1"/>
</dbReference>